<evidence type="ECO:0000313" key="2">
    <source>
        <dbReference type="EMBL" id="CAG8466622.1"/>
    </source>
</evidence>
<evidence type="ECO:0000256" key="1">
    <source>
        <dbReference type="SAM" id="MobiDB-lite"/>
    </source>
</evidence>
<dbReference type="Proteomes" id="UP000789759">
    <property type="component" value="Unassembled WGS sequence"/>
</dbReference>
<name>A0A9N8Z584_9GLOM</name>
<protein>
    <submittedName>
        <fullName evidence="2">7186_t:CDS:1</fullName>
    </submittedName>
</protein>
<sequence>MTWRIKNFENLGQQEASSISDNSVKGTQRKQQYRNKISDTTWCDCYLGRVRSHMASRYFEGIKHQKSSQRTSSAYYSP</sequence>
<evidence type="ECO:0000313" key="3">
    <source>
        <dbReference type="Proteomes" id="UP000789759"/>
    </source>
</evidence>
<accession>A0A9N8Z584</accession>
<gene>
    <name evidence="2" type="ORF">CPELLU_LOCUS873</name>
</gene>
<organism evidence="2 3">
    <name type="scientific">Cetraspora pellucida</name>
    <dbReference type="NCBI Taxonomy" id="1433469"/>
    <lineage>
        <taxon>Eukaryota</taxon>
        <taxon>Fungi</taxon>
        <taxon>Fungi incertae sedis</taxon>
        <taxon>Mucoromycota</taxon>
        <taxon>Glomeromycotina</taxon>
        <taxon>Glomeromycetes</taxon>
        <taxon>Diversisporales</taxon>
        <taxon>Gigasporaceae</taxon>
        <taxon>Cetraspora</taxon>
    </lineage>
</organism>
<proteinExistence type="predicted"/>
<reference evidence="2" key="1">
    <citation type="submission" date="2021-06" db="EMBL/GenBank/DDBJ databases">
        <authorList>
            <person name="Kallberg Y."/>
            <person name="Tangrot J."/>
            <person name="Rosling A."/>
        </authorList>
    </citation>
    <scope>NUCLEOTIDE SEQUENCE</scope>
    <source>
        <strain evidence="2">FL966</strain>
    </source>
</reference>
<feature type="compositionally biased region" description="Polar residues" evidence="1">
    <location>
        <begin position="14"/>
        <end position="26"/>
    </location>
</feature>
<dbReference type="EMBL" id="CAJVQA010000291">
    <property type="protein sequence ID" value="CAG8466622.1"/>
    <property type="molecule type" value="Genomic_DNA"/>
</dbReference>
<keyword evidence="3" id="KW-1185">Reference proteome</keyword>
<comment type="caution">
    <text evidence="2">The sequence shown here is derived from an EMBL/GenBank/DDBJ whole genome shotgun (WGS) entry which is preliminary data.</text>
</comment>
<dbReference type="AlphaFoldDB" id="A0A9N8Z584"/>
<feature type="region of interest" description="Disordered" evidence="1">
    <location>
        <begin position="14"/>
        <end position="33"/>
    </location>
</feature>